<evidence type="ECO:0000313" key="3">
    <source>
        <dbReference type="EMBL" id="KAF6002591.1"/>
    </source>
</evidence>
<evidence type="ECO:0000256" key="2">
    <source>
        <dbReference type="SAM" id="Phobius"/>
    </source>
</evidence>
<reference evidence="3 4" key="1">
    <citation type="journal article" date="2020" name="J. Phycol.">
        <title>Comparative genome analysis reveals Cyanidiococcus gen. nov., a new extremophilic red algal genus sister to Cyanidioschyzon (Cyanidioschyzonaceae, Rhodophyta).</title>
        <authorList>
            <person name="Liu S.-L."/>
            <person name="Chiang Y.-R."/>
            <person name="Yoon H.S."/>
            <person name="Fu H.-Y."/>
        </authorList>
    </citation>
    <scope>NUCLEOTIDE SEQUENCE [LARGE SCALE GENOMIC DNA]</scope>
    <source>
        <strain evidence="3 4">THAL066</strain>
    </source>
</reference>
<feature type="region of interest" description="Disordered" evidence="1">
    <location>
        <begin position="303"/>
        <end position="351"/>
    </location>
</feature>
<comment type="caution">
    <text evidence="3">The sequence shown here is derived from an EMBL/GenBank/DDBJ whole genome shotgun (WGS) entry which is preliminary data.</text>
</comment>
<protein>
    <submittedName>
        <fullName evidence="3">Uncharacterized protein</fullName>
    </submittedName>
</protein>
<evidence type="ECO:0000256" key="1">
    <source>
        <dbReference type="SAM" id="MobiDB-lite"/>
    </source>
</evidence>
<keyword evidence="2" id="KW-1133">Transmembrane helix</keyword>
<feature type="transmembrane region" description="Helical" evidence="2">
    <location>
        <begin position="362"/>
        <end position="380"/>
    </location>
</feature>
<organism evidence="3 4">
    <name type="scientific">Cyanidiococcus yangmingshanensis</name>
    <dbReference type="NCBI Taxonomy" id="2690220"/>
    <lineage>
        <taxon>Eukaryota</taxon>
        <taxon>Rhodophyta</taxon>
        <taxon>Bangiophyceae</taxon>
        <taxon>Cyanidiales</taxon>
        <taxon>Cyanidiaceae</taxon>
        <taxon>Cyanidiococcus</taxon>
    </lineage>
</organism>
<evidence type="ECO:0000313" key="4">
    <source>
        <dbReference type="Proteomes" id="UP000530660"/>
    </source>
</evidence>
<dbReference type="Proteomes" id="UP000530660">
    <property type="component" value="Unassembled WGS sequence"/>
</dbReference>
<dbReference type="EMBL" id="VWRR01000009">
    <property type="protein sequence ID" value="KAF6002591.1"/>
    <property type="molecule type" value="Genomic_DNA"/>
</dbReference>
<keyword evidence="4" id="KW-1185">Reference proteome</keyword>
<keyword evidence="2" id="KW-0472">Membrane</keyword>
<keyword evidence="2" id="KW-0812">Transmembrane</keyword>
<accession>A0A7J7IJW1</accession>
<gene>
    <name evidence="3" type="ORF">F1559_000034</name>
</gene>
<proteinExistence type="predicted"/>
<sequence length="400" mass="44716">MRGRVRLRFQFAPPEGGSDSASAAALLERSDRSGSDAARDVMSVPGTVGEKGTLTAEALWELEASGRIRYRYRVGDRITCRLHRAVPLRWVVTVFGSEPVANASLVYPVYSIDDTLVYVRFALPIHTAFGRFVVIKCQGQVCVLEWSASDVWRGEVSVRDGDLIWQGELEYQVVDLPEAQARQVTAEDAIWNDCAVQRIKLEAQQSLCDMDVETLENSVERSPLAPEVQVLLWPGVLHPPWPPFVSNAGDPETERMYAAWFQHSAADGAEHSNAMRVQLEDTLRALVSEPEWNALQRFSHRMANGLESEPSERSKTATEGSTKKAYDMRGSTHPSRERLSRVGSGSNSSTARDIQSRSRWRSLLFCLIWFSAVVCALYVYKQNFGIPDTGQKFRGTGIFK</sequence>
<dbReference type="OrthoDB" id="10533936at2759"/>
<feature type="compositionally biased region" description="Basic and acidic residues" evidence="1">
    <location>
        <begin position="310"/>
        <end position="327"/>
    </location>
</feature>
<dbReference type="AlphaFoldDB" id="A0A7J7IJW1"/>
<name>A0A7J7IJW1_9RHOD</name>